<name>A0A081LBM4_9BACI</name>
<evidence type="ECO:0000259" key="4">
    <source>
        <dbReference type="Pfam" id="PF25888"/>
    </source>
</evidence>
<feature type="compositionally biased region" description="Basic and acidic residues" evidence="2">
    <location>
        <begin position="422"/>
        <end position="446"/>
    </location>
</feature>
<dbReference type="eggNOG" id="COG3611">
    <property type="taxonomic scope" value="Bacteria"/>
</dbReference>
<organism evidence="5 6">
    <name type="scientific">Bacillus zhangzhouensis</name>
    <dbReference type="NCBI Taxonomy" id="1178540"/>
    <lineage>
        <taxon>Bacteria</taxon>
        <taxon>Bacillati</taxon>
        <taxon>Bacillota</taxon>
        <taxon>Bacilli</taxon>
        <taxon>Bacillales</taxon>
        <taxon>Bacillaceae</taxon>
        <taxon>Bacillus</taxon>
    </lineage>
</organism>
<proteinExistence type="inferred from homology"/>
<feature type="domain" description="Replicative helicase loading/DNA remodeling protein DnaB N-terminal winged helix" evidence="4">
    <location>
        <begin position="24"/>
        <end position="269"/>
    </location>
</feature>
<dbReference type="Proteomes" id="UP000028091">
    <property type="component" value="Unassembled WGS sequence"/>
</dbReference>
<dbReference type="OrthoDB" id="2082007at2"/>
<dbReference type="InterPro" id="IPR058660">
    <property type="entry name" value="WHD_DnaB"/>
</dbReference>
<accession>A0A081LBM4</accession>
<dbReference type="EMBL" id="JOTP01000008">
    <property type="protein sequence ID" value="KEP26650.1"/>
    <property type="molecule type" value="Genomic_DNA"/>
</dbReference>
<dbReference type="Pfam" id="PF25888">
    <property type="entry name" value="WHD_DnaB"/>
    <property type="match status" value="1"/>
</dbReference>
<feature type="region of interest" description="Disordered" evidence="2">
    <location>
        <begin position="406"/>
        <end position="455"/>
    </location>
</feature>
<dbReference type="AlphaFoldDB" id="A0A081LBM4"/>
<evidence type="ECO:0000256" key="2">
    <source>
        <dbReference type="SAM" id="MobiDB-lite"/>
    </source>
</evidence>
<dbReference type="InterPro" id="IPR006343">
    <property type="entry name" value="DnaB/C_C"/>
</dbReference>
<feature type="domain" description="DnaB/C C-terminal" evidence="3">
    <location>
        <begin position="337"/>
        <end position="395"/>
    </location>
</feature>
<sequence length="474" mass="54997">MTEHWKEVLAVDPYVVKSASLLGDIDRQLITLLYQPLIGMSAFSLYMTLWGELEQNRMWGKPAPHRQLMVMLQTNLNDIFEERLKLEAIGLLRTYEQETEEGRLFTYELVPPLRPDEFFQDGMLNVLLYHRVEKAKYMQLRDYFSYPGVPAEAKNISRSFEEVFHVLQPGERKMTEEINQASSLDQGYEYVTVGSSQPAPLSDESFDFDLLLAGMSDMMIPRKALTKQVKETIKKLAVVYGITPLQMQNIVAGACGSDQMISTEELRKAARDWYQIEYRGEQPKLIDQKQPRHLRHDASKPPTADTPDAKLIEKLDHISPRELLKDMADGIEPTYADLRIVEDIMLEQQLEPGVMNVLIYYTLLKTDMKLSKTYMQKIAAHWVRKKIKTVAAAMKMAKEENRQMTEWAQQKKQRSTYGSGKVVREEKLPDWMKETETKDQPAKEQADNLSTEDLEREKEKLLDQFKNMKKYNAH</sequence>
<feature type="compositionally biased region" description="Polar residues" evidence="2">
    <location>
        <begin position="406"/>
        <end position="418"/>
    </location>
</feature>
<feature type="region of interest" description="Disordered" evidence="2">
    <location>
        <begin position="285"/>
        <end position="309"/>
    </location>
</feature>
<comment type="caution">
    <text evidence="5">The sequence shown here is derived from an EMBL/GenBank/DDBJ whole genome shotgun (WGS) entry which is preliminary data.</text>
</comment>
<protein>
    <submittedName>
        <fullName evidence="5">Replication initiation and membrane attachment protein</fullName>
    </submittedName>
</protein>
<comment type="similarity">
    <text evidence="1">Belongs to the DnaB/DnaD family.</text>
</comment>
<evidence type="ECO:0000313" key="6">
    <source>
        <dbReference type="Proteomes" id="UP000028091"/>
    </source>
</evidence>
<dbReference type="RefSeq" id="WP_034320925.1">
    <property type="nucleotide sequence ID" value="NZ_JOTP01000008.1"/>
</dbReference>
<reference evidence="5 6" key="1">
    <citation type="submission" date="2012-09" db="EMBL/GenBank/DDBJ databases">
        <title>Genome Sequence of Bacillus sp. DW5-4.</title>
        <authorList>
            <person name="Lai Q."/>
            <person name="Liu Y."/>
            <person name="Shao Z."/>
        </authorList>
    </citation>
    <scope>NUCLEOTIDE SEQUENCE [LARGE SCALE GENOMIC DNA]</scope>
    <source>
        <strain evidence="5 6">DW5-4</strain>
    </source>
</reference>
<keyword evidence="6" id="KW-1185">Reference proteome</keyword>
<evidence type="ECO:0000259" key="3">
    <source>
        <dbReference type="Pfam" id="PF07261"/>
    </source>
</evidence>
<evidence type="ECO:0000256" key="1">
    <source>
        <dbReference type="ARBA" id="ARBA00093462"/>
    </source>
</evidence>
<gene>
    <name evidence="5" type="ORF">BA70_18905</name>
</gene>
<dbReference type="Pfam" id="PF07261">
    <property type="entry name" value="DnaB_2"/>
    <property type="match status" value="1"/>
</dbReference>
<evidence type="ECO:0000313" key="5">
    <source>
        <dbReference type="EMBL" id="KEP26650.1"/>
    </source>
</evidence>